<organism evidence="3 4">
    <name type="scientific">Gimesia fumaroli</name>
    <dbReference type="NCBI Taxonomy" id="2527976"/>
    <lineage>
        <taxon>Bacteria</taxon>
        <taxon>Pseudomonadati</taxon>
        <taxon>Planctomycetota</taxon>
        <taxon>Planctomycetia</taxon>
        <taxon>Planctomycetales</taxon>
        <taxon>Planctomycetaceae</taxon>
        <taxon>Gimesia</taxon>
    </lineage>
</organism>
<dbReference type="AlphaFoldDB" id="A0A518IGU6"/>
<dbReference type="RefSeq" id="WP_198000711.1">
    <property type="nucleotide sequence ID" value="NZ_CP037452.1"/>
</dbReference>
<dbReference type="EMBL" id="CP037452">
    <property type="protein sequence ID" value="QDV52280.1"/>
    <property type="molecule type" value="Genomic_DNA"/>
</dbReference>
<evidence type="ECO:0000313" key="3">
    <source>
        <dbReference type="EMBL" id="QDV52280.1"/>
    </source>
</evidence>
<keyword evidence="1" id="KW-0732">Signal</keyword>
<sequence precursor="true">MLKIVTALGTTVLLLTLAVSNFVAAETPQEIKQAGPSKAALERTRKTVRMLDDIYKSSIVLITDKYVNDENDYPAGSAFVALFKSMDKKGYHKVRLIDLTGEPYEAENVANDDFEKQGAKQLLAGKALVEQIIEKDGKPYLRTMTPVPVVMQKCVMCHPHYADAKKGAAIGAMSYTLPIE</sequence>
<reference evidence="3 4" key="1">
    <citation type="submission" date="2019-03" db="EMBL/GenBank/DDBJ databases">
        <title>Deep-cultivation of Planctomycetes and their phenomic and genomic characterization uncovers novel biology.</title>
        <authorList>
            <person name="Wiegand S."/>
            <person name="Jogler M."/>
            <person name="Boedeker C."/>
            <person name="Pinto D."/>
            <person name="Vollmers J."/>
            <person name="Rivas-Marin E."/>
            <person name="Kohn T."/>
            <person name="Peeters S.H."/>
            <person name="Heuer A."/>
            <person name="Rast P."/>
            <person name="Oberbeckmann S."/>
            <person name="Bunk B."/>
            <person name="Jeske O."/>
            <person name="Meyerdierks A."/>
            <person name="Storesund J.E."/>
            <person name="Kallscheuer N."/>
            <person name="Luecker S."/>
            <person name="Lage O.M."/>
            <person name="Pohl T."/>
            <person name="Merkel B.J."/>
            <person name="Hornburger P."/>
            <person name="Mueller R.-W."/>
            <person name="Bruemmer F."/>
            <person name="Labrenz M."/>
            <person name="Spormann A.M."/>
            <person name="Op den Camp H."/>
            <person name="Overmann J."/>
            <person name="Amann R."/>
            <person name="Jetten M.S.M."/>
            <person name="Mascher T."/>
            <person name="Medema M.H."/>
            <person name="Devos D.P."/>
            <person name="Kaster A.-K."/>
            <person name="Ovreas L."/>
            <person name="Rohde M."/>
            <person name="Galperin M.Y."/>
            <person name="Jogler C."/>
        </authorList>
    </citation>
    <scope>NUCLEOTIDE SEQUENCE [LARGE SCALE GENOMIC DNA]</scope>
    <source>
        <strain evidence="3 4">Enr17</strain>
    </source>
</reference>
<dbReference type="Proteomes" id="UP000318313">
    <property type="component" value="Chromosome"/>
</dbReference>
<feature type="signal peptide" evidence="1">
    <location>
        <begin position="1"/>
        <end position="25"/>
    </location>
</feature>
<dbReference type="Pfam" id="PF11845">
    <property type="entry name" value="Tll0287-like"/>
    <property type="match status" value="1"/>
</dbReference>
<name>A0A518IGU6_9PLAN</name>
<dbReference type="InterPro" id="IPR021796">
    <property type="entry name" value="Tll0287-like_dom"/>
</dbReference>
<evidence type="ECO:0000256" key="1">
    <source>
        <dbReference type="SAM" id="SignalP"/>
    </source>
</evidence>
<evidence type="ECO:0000259" key="2">
    <source>
        <dbReference type="Pfam" id="PF11845"/>
    </source>
</evidence>
<accession>A0A518IGU6</accession>
<feature type="domain" description="Tll0287-like" evidence="2">
    <location>
        <begin position="66"/>
        <end position="166"/>
    </location>
</feature>
<dbReference type="Gene3D" id="3.30.450.290">
    <property type="match status" value="1"/>
</dbReference>
<evidence type="ECO:0000313" key="4">
    <source>
        <dbReference type="Proteomes" id="UP000318313"/>
    </source>
</evidence>
<feature type="chain" id="PRO_5022174131" description="Tll0287-like domain-containing protein" evidence="1">
    <location>
        <begin position="26"/>
        <end position="180"/>
    </location>
</feature>
<dbReference type="KEGG" id="gfm:Enr17x_43400"/>
<gene>
    <name evidence="3" type="ORF">Enr17x_43400</name>
</gene>
<keyword evidence="4" id="KW-1185">Reference proteome</keyword>
<protein>
    <recommendedName>
        <fullName evidence="2">Tll0287-like domain-containing protein</fullName>
    </recommendedName>
</protein>
<proteinExistence type="predicted"/>